<proteinExistence type="predicted"/>
<reference evidence="2" key="1">
    <citation type="submission" date="2017-06" db="EMBL/GenBank/DDBJ databases">
        <authorList>
            <person name="Varghese N."/>
            <person name="Submissions S."/>
        </authorList>
    </citation>
    <scope>NUCLEOTIDE SEQUENCE [LARGE SCALE GENOMIC DNA]</scope>
    <source>
        <strain evidence="2">5C</strain>
    </source>
</reference>
<dbReference type="Proteomes" id="UP000198480">
    <property type="component" value="Unassembled WGS sequence"/>
</dbReference>
<protein>
    <recommendedName>
        <fullName evidence="3">Glycosyltransferase family 10 (Fucosyltransferase) C-term</fullName>
    </recommendedName>
</protein>
<keyword evidence="2" id="KW-1185">Reference proteome</keyword>
<accession>A0A239CV60</accession>
<evidence type="ECO:0008006" key="3">
    <source>
        <dbReference type="Google" id="ProtNLM"/>
    </source>
</evidence>
<dbReference type="AlphaFoldDB" id="A0A239CV60"/>
<gene>
    <name evidence="1" type="ORF">SAMN06295967_105241</name>
</gene>
<sequence length="371" mass="44264">MIHKLTRKLFKVRILFSSIFIVGRSYLRKKDENRKSKIIYIDISRPEIYHRYFYNLCKYFILEDYEVFIKRSLRNIYYLKSNADASILFKENHLIIGKPSRYSDQFIIDDKMISPDYFDFIINPKIRENSYFVPIDFQQDIYFKSFWTHDFSNGKRYKSLFMAGNFGENYSNAYNEKLFNTINRYDVKTLIESLDCYKNLEVKDEFEFFEKVEDLSIYLIEKKNGYQIPPSKLFFYLSKFDFFFALPGMYMPISHNIIEAMSVGTIPFLQQSYADIFQPQLENGINCITYLGIEDLPKKIQYLFSLELNQIISLREEVIKFYLENLTPKSIVANIINPQNSKVYLMAEQYSVNQLSLKLEKNNNISDTLCN</sequence>
<name>A0A239CV60_9BACT</name>
<dbReference type="EMBL" id="FZOK01000005">
    <property type="protein sequence ID" value="SNS23819.1"/>
    <property type="molecule type" value="Genomic_DNA"/>
</dbReference>
<organism evidence="1 2">
    <name type="scientific">Belliella buryatensis</name>
    <dbReference type="NCBI Taxonomy" id="1500549"/>
    <lineage>
        <taxon>Bacteria</taxon>
        <taxon>Pseudomonadati</taxon>
        <taxon>Bacteroidota</taxon>
        <taxon>Cytophagia</taxon>
        <taxon>Cytophagales</taxon>
        <taxon>Cyclobacteriaceae</taxon>
        <taxon>Belliella</taxon>
    </lineage>
</organism>
<evidence type="ECO:0000313" key="2">
    <source>
        <dbReference type="Proteomes" id="UP000198480"/>
    </source>
</evidence>
<evidence type="ECO:0000313" key="1">
    <source>
        <dbReference type="EMBL" id="SNS23819.1"/>
    </source>
</evidence>